<name>A0A2M9D031_9CELL</name>
<dbReference type="PANTHER" id="PTHR30244">
    <property type="entry name" value="TRANSAMINASE"/>
    <property type="match status" value="1"/>
</dbReference>
<reference evidence="5 6" key="1">
    <citation type="submission" date="2017-11" db="EMBL/GenBank/DDBJ databases">
        <title>Genomic Encyclopedia of Archaeal and Bacterial Type Strains, Phase II (KMG-II): From Individual Species to Whole Genera.</title>
        <authorList>
            <person name="Goeker M."/>
        </authorList>
    </citation>
    <scope>NUCLEOTIDE SEQUENCE [LARGE SCALE GENOMIC DNA]</scope>
    <source>
        <strain evidence="5 6">DSM 25478</strain>
    </source>
</reference>
<dbReference type="InterPro" id="IPR015422">
    <property type="entry name" value="PyrdxlP-dep_Trfase_small"/>
</dbReference>
<evidence type="ECO:0000313" key="5">
    <source>
        <dbReference type="EMBL" id="PJJ77358.1"/>
    </source>
</evidence>
<dbReference type="Proteomes" id="UP000231693">
    <property type="component" value="Unassembled WGS sequence"/>
</dbReference>
<evidence type="ECO:0000256" key="2">
    <source>
        <dbReference type="PIRSR" id="PIRSR000390-1"/>
    </source>
</evidence>
<proteinExistence type="inferred from homology"/>
<dbReference type="Gene3D" id="3.90.1150.10">
    <property type="entry name" value="Aspartate Aminotransferase, domain 1"/>
    <property type="match status" value="1"/>
</dbReference>
<dbReference type="Gene3D" id="3.40.640.10">
    <property type="entry name" value="Type I PLP-dependent aspartate aminotransferase-like (Major domain)"/>
    <property type="match status" value="1"/>
</dbReference>
<comment type="similarity">
    <text evidence="4">Belongs to the DegT/DnrJ/EryC1 family.</text>
</comment>
<dbReference type="EMBL" id="PGFE01000001">
    <property type="protein sequence ID" value="PJJ77358.1"/>
    <property type="molecule type" value="Genomic_DNA"/>
</dbReference>
<dbReference type="InterPro" id="IPR015424">
    <property type="entry name" value="PyrdxlP-dep_Trfase"/>
</dbReference>
<dbReference type="PIRSF" id="PIRSF000390">
    <property type="entry name" value="PLP_StrS"/>
    <property type="match status" value="1"/>
</dbReference>
<evidence type="ECO:0000313" key="6">
    <source>
        <dbReference type="Proteomes" id="UP000231693"/>
    </source>
</evidence>
<keyword evidence="6" id="KW-1185">Reference proteome</keyword>
<dbReference type="GO" id="GO:0008483">
    <property type="term" value="F:transaminase activity"/>
    <property type="evidence" value="ECO:0007669"/>
    <property type="project" value="TreeGrafter"/>
</dbReference>
<evidence type="ECO:0000256" key="3">
    <source>
        <dbReference type="PIRSR" id="PIRSR000390-2"/>
    </source>
</evidence>
<dbReference type="Pfam" id="PF01041">
    <property type="entry name" value="DegT_DnrJ_EryC1"/>
    <property type="match status" value="1"/>
</dbReference>
<protein>
    <submittedName>
        <fullName evidence="5">dTDP-4-amino-4,6-dideoxygalactose transaminase</fullName>
    </submittedName>
</protein>
<dbReference type="CDD" id="cd00616">
    <property type="entry name" value="AHBA_syn"/>
    <property type="match status" value="1"/>
</dbReference>
<feature type="modified residue" description="N6-(pyridoxal phosphate)lysine" evidence="3">
    <location>
        <position position="193"/>
    </location>
</feature>
<sequence>MSMLIRTIEPIPSEAHSRRVAALRDDIHVALDRVVDEGRFHKGSQVRALERFVEDSWGGHAVAVSSGTVALQVALRAAGVGPGDEVVMPVTTFASTAFAAASIGAVPVLVDVDPLTRTLDPESVAAAVTDRTTAIVPVHMHGAPADLPELSVLAASHGIALVEDCAQAHGASIAGRRVGTFGDFGCFSLWVGKCAGGLADGGLVIARDPSATRRVRRLTDLGRDPEDRYVHHELGTRGRMDELTAAVTLLELDRLDAWRDRRDEIAQHYLSAFAGLPVGLPQVPVGARHAWYKFAIEVADAEAFIFAAGRRGVVCERVYPTTLAEQPALTGMPHRATSTPVADGLTRRLVCIPCYPELTSQEVDRVVEAVRVCAPALDAAALR</sequence>
<dbReference type="GO" id="GO:0030170">
    <property type="term" value="F:pyridoxal phosphate binding"/>
    <property type="evidence" value="ECO:0007669"/>
    <property type="project" value="TreeGrafter"/>
</dbReference>
<evidence type="ECO:0000256" key="1">
    <source>
        <dbReference type="ARBA" id="ARBA00001933"/>
    </source>
</evidence>
<accession>A0A2M9D031</accession>
<gene>
    <name evidence="5" type="ORF">CLV28_0577</name>
</gene>
<comment type="caution">
    <text evidence="5">The sequence shown here is derived from an EMBL/GenBank/DDBJ whole genome shotgun (WGS) entry which is preliminary data.</text>
</comment>
<keyword evidence="3 4" id="KW-0663">Pyridoxal phosphate</keyword>
<dbReference type="SUPFAM" id="SSF53383">
    <property type="entry name" value="PLP-dependent transferases"/>
    <property type="match status" value="1"/>
</dbReference>
<dbReference type="GO" id="GO:0000271">
    <property type="term" value="P:polysaccharide biosynthetic process"/>
    <property type="evidence" value="ECO:0007669"/>
    <property type="project" value="TreeGrafter"/>
</dbReference>
<dbReference type="AlphaFoldDB" id="A0A2M9D031"/>
<evidence type="ECO:0000256" key="4">
    <source>
        <dbReference type="RuleBase" id="RU004508"/>
    </source>
</evidence>
<dbReference type="PANTHER" id="PTHR30244:SF34">
    <property type="entry name" value="DTDP-4-AMINO-4,6-DIDEOXYGALACTOSE TRANSAMINASE"/>
    <property type="match status" value="1"/>
</dbReference>
<organism evidence="5 6">
    <name type="scientific">Sediminihabitans luteus</name>
    <dbReference type="NCBI Taxonomy" id="1138585"/>
    <lineage>
        <taxon>Bacteria</taxon>
        <taxon>Bacillati</taxon>
        <taxon>Actinomycetota</taxon>
        <taxon>Actinomycetes</taxon>
        <taxon>Micrococcales</taxon>
        <taxon>Cellulomonadaceae</taxon>
        <taxon>Sediminihabitans</taxon>
    </lineage>
</organism>
<dbReference type="InterPro" id="IPR015421">
    <property type="entry name" value="PyrdxlP-dep_Trfase_major"/>
</dbReference>
<comment type="cofactor">
    <cofactor evidence="1">
        <name>pyridoxal 5'-phosphate</name>
        <dbReference type="ChEBI" id="CHEBI:597326"/>
    </cofactor>
</comment>
<dbReference type="InterPro" id="IPR000653">
    <property type="entry name" value="DegT/StrS_aminotransferase"/>
</dbReference>
<dbReference type="RefSeq" id="WP_157802459.1">
    <property type="nucleotide sequence ID" value="NZ_BOOX01000004.1"/>
</dbReference>
<feature type="active site" description="Proton acceptor" evidence="2">
    <location>
        <position position="193"/>
    </location>
</feature>
<dbReference type="OrthoDB" id="9804264at2"/>